<evidence type="ECO:0000256" key="2">
    <source>
        <dbReference type="ARBA" id="ARBA00022603"/>
    </source>
</evidence>
<dbReference type="REBASE" id="458414">
    <property type="entry name" value="M.Bsp54423ORF3660P"/>
</dbReference>
<keyword evidence="2 7" id="KW-0489">Methyltransferase</keyword>
<protein>
    <submittedName>
        <fullName evidence="7">Site-specific DNA-methyltransferase</fullName>
    </submittedName>
</protein>
<evidence type="ECO:0000313" key="10">
    <source>
        <dbReference type="Proteomes" id="UP000677234"/>
    </source>
</evidence>
<evidence type="ECO:0000259" key="6">
    <source>
        <dbReference type="Pfam" id="PF01555"/>
    </source>
</evidence>
<gene>
    <name evidence="7" type="ORF">JD108_03660</name>
    <name evidence="8" type="ORF">KDJ56_03665</name>
</gene>
<dbReference type="EMBL" id="CP073708">
    <property type="protein sequence ID" value="QUO42139.1"/>
    <property type="molecule type" value="Genomic_DNA"/>
</dbReference>
<dbReference type="Proteomes" id="UP000677234">
    <property type="component" value="Chromosome"/>
</dbReference>
<proteinExistence type="inferred from homology"/>
<comment type="similarity">
    <text evidence="1">Belongs to the N(4)/N(6)-methyltransferase family.</text>
</comment>
<dbReference type="PIRSF" id="PIRSF015855">
    <property type="entry name" value="TypeIII_Mtase_mKpnI"/>
    <property type="match status" value="1"/>
</dbReference>
<dbReference type="GO" id="GO:0003677">
    <property type="term" value="F:DNA binding"/>
    <property type="evidence" value="ECO:0007669"/>
    <property type="project" value="InterPro"/>
</dbReference>
<dbReference type="InterPro" id="IPR029063">
    <property type="entry name" value="SAM-dependent_MTases_sf"/>
</dbReference>
<dbReference type="InterPro" id="IPR002052">
    <property type="entry name" value="DNA_methylase_N6_adenine_CS"/>
</dbReference>
<dbReference type="PROSITE" id="PS00092">
    <property type="entry name" value="N6_MTASE"/>
    <property type="match status" value="1"/>
</dbReference>
<reference evidence="8" key="2">
    <citation type="submission" date="2021-04" db="EMBL/GenBank/DDBJ databases">
        <title>Brevibacillus composti FJAT-54423, complete genome.</title>
        <authorList>
            <person name="Tang R."/>
        </authorList>
    </citation>
    <scope>NUCLEOTIDE SEQUENCE</scope>
    <source>
        <strain evidence="8">FJAT-54424</strain>
    </source>
</reference>
<sequence>MDNRKERYVLTWAGKSEAIQNIQVPSVGTLLPVPEQSIHFDTSENAIIEGDNLEVLKLLQKSYYGKIKMIYIDPPYNTGNEFIYPDNFREGLEEYLRFSGQTDENGIRLSTNAETNGRYHSNWLNMMYPRLFLARNLLKEDGIICISIDDHEIKNLRALLDEIFGEENHVITTVWHRRQNADNRNLTNASTDHEYIVVYQKTQKGTLRGKDIDISKYQNPDNDPRGPWASIDLTGLATKEQRPNLHFDIIDPETGIAYPPNPARGWSKSKETIDQMIQNNEILFPKNPNGRPRQKKFLRDLQSSTTGFSSILKDVGFTTDGTREVTELLGERIFAYPKPTELIKTFIDQCTGENDIVLDFFAGSGTTAQAVLELNRQDGGNRKFILVQLPEPIDRQDYPTIVEITKERVRRVIAKINQEEENELDLADVHTQDRGFKVFKLSSSNFKIWDGSFENIPNAQVLVEQLTLFADNVQPGRSKLDMLYEILLKSGFQLSERIAPVLALGETVYSVADGSLLVCLAETLTEELVRGMIELEPDSVICLDSAFHGNDPLKTNAVLEMKSHDIEFRTV</sequence>
<dbReference type="GO" id="GO:0008170">
    <property type="term" value="F:N-methyltransferase activity"/>
    <property type="evidence" value="ECO:0007669"/>
    <property type="project" value="InterPro"/>
</dbReference>
<dbReference type="Pfam" id="PF01555">
    <property type="entry name" value="N6_N4_Mtase"/>
    <property type="match status" value="1"/>
</dbReference>
<evidence type="ECO:0000313" key="7">
    <source>
        <dbReference type="EMBL" id="QQE75053.1"/>
    </source>
</evidence>
<dbReference type="GO" id="GO:0009307">
    <property type="term" value="P:DNA restriction-modification system"/>
    <property type="evidence" value="ECO:0007669"/>
    <property type="project" value="UniProtKB-KW"/>
</dbReference>
<name>A0A7T5EM37_9BACL</name>
<dbReference type="AlphaFoldDB" id="A0A7T5EM37"/>
<keyword evidence="5" id="KW-0680">Restriction system</keyword>
<dbReference type="PRINTS" id="PR00506">
    <property type="entry name" value="D21N6MTFRASE"/>
</dbReference>
<keyword evidence="4" id="KW-0949">S-adenosyl-L-methionine</keyword>
<keyword evidence="3 7" id="KW-0808">Transferase</keyword>
<organism evidence="7 9">
    <name type="scientific">Brevibacillus composti</name>
    <dbReference type="NCBI Taxonomy" id="2796470"/>
    <lineage>
        <taxon>Bacteria</taxon>
        <taxon>Bacillati</taxon>
        <taxon>Bacillota</taxon>
        <taxon>Bacilli</taxon>
        <taxon>Bacillales</taxon>
        <taxon>Paenibacillaceae</taxon>
        <taxon>Brevibacillus</taxon>
    </lineage>
</organism>
<evidence type="ECO:0000256" key="1">
    <source>
        <dbReference type="ARBA" id="ARBA00006594"/>
    </source>
</evidence>
<reference evidence="7 9" key="1">
    <citation type="submission" date="2020-12" db="EMBL/GenBank/DDBJ databases">
        <title>strain FJAT-54423T represents a novel species of the genus Brevibacillus.</title>
        <authorList>
            <person name="Tang R."/>
        </authorList>
    </citation>
    <scope>NUCLEOTIDE SEQUENCE [LARGE SCALE GENOMIC DNA]</scope>
    <source>
        <strain evidence="7 9">FJAT-54423</strain>
    </source>
</reference>
<dbReference type="Proteomes" id="UP000595847">
    <property type="component" value="Chromosome"/>
</dbReference>
<evidence type="ECO:0000256" key="3">
    <source>
        <dbReference type="ARBA" id="ARBA00022679"/>
    </source>
</evidence>
<dbReference type="InterPro" id="IPR002295">
    <property type="entry name" value="N4/N6-MTase_EcoPI_Mod-like"/>
</dbReference>
<dbReference type="Gene3D" id="3.40.50.150">
    <property type="entry name" value="Vaccinia Virus protein VP39"/>
    <property type="match status" value="1"/>
</dbReference>
<dbReference type="InterPro" id="IPR002941">
    <property type="entry name" value="DNA_methylase_N4/N6"/>
</dbReference>
<dbReference type="SUPFAM" id="SSF53335">
    <property type="entry name" value="S-adenosyl-L-methionine-dependent methyltransferases"/>
    <property type="match status" value="1"/>
</dbReference>
<evidence type="ECO:0000313" key="8">
    <source>
        <dbReference type="EMBL" id="QUO42139.1"/>
    </source>
</evidence>
<accession>A0A7T5EM37</accession>
<feature type="domain" description="DNA methylase N-4/N-6" evidence="6">
    <location>
        <begin position="67"/>
        <end position="384"/>
    </location>
</feature>
<dbReference type="KEGG" id="bcop:JD108_03660"/>
<evidence type="ECO:0000256" key="5">
    <source>
        <dbReference type="ARBA" id="ARBA00022747"/>
    </source>
</evidence>
<dbReference type="RefSeq" id="WP_198828589.1">
    <property type="nucleotide sequence ID" value="NZ_CP066308.1"/>
</dbReference>
<dbReference type="EMBL" id="CP066308">
    <property type="protein sequence ID" value="QQE75053.1"/>
    <property type="molecule type" value="Genomic_DNA"/>
</dbReference>
<evidence type="ECO:0000313" key="9">
    <source>
        <dbReference type="Proteomes" id="UP000595847"/>
    </source>
</evidence>
<evidence type="ECO:0000256" key="4">
    <source>
        <dbReference type="ARBA" id="ARBA00022691"/>
    </source>
</evidence>
<dbReference type="GO" id="GO:0032259">
    <property type="term" value="P:methylation"/>
    <property type="evidence" value="ECO:0007669"/>
    <property type="project" value="UniProtKB-KW"/>
</dbReference>
<keyword evidence="10" id="KW-1185">Reference proteome</keyword>